<keyword evidence="4" id="KW-1185">Reference proteome</keyword>
<comment type="function">
    <text evidence="1">Component of the zona pellucida, an extracellular matrix surrounding oocytes which mediates sperm binding, induction of the acrosome reaction and prevents post-fertilization polyspermy. The zona pellucida is composed of 3 to 4 glycoproteins, ZP1, ZP2, ZP3, and ZP4. ZP3 is essential for sperm binding and zona matrix formation.</text>
</comment>
<keyword evidence="1" id="KW-1003">Cell membrane</keyword>
<keyword evidence="1" id="KW-0165">Cleavage on pair of basic residues</keyword>
<evidence type="ECO:0000313" key="3">
    <source>
        <dbReference type="EMBL" id="KAH0619872.1"/>
    </source>
</evidence>
<dbReference type="EMBL" id="JAIPUX010003439">
    <property type="protein sequence ID" value="KAH0619872.1"/>
    <property type="molecule type" value="Genomic_DNA"/>
</dbReference>
<dbReference type="InterPro" id="IPR055356">
    <property type="entry name" value="ZP-N"/>
</dbReference>
<comment type="PTM">
    <text evidence="1">Proteolytically cleaved before the transmembrane segment to yield the secreted ectodomain incorporated in the zona pellucida.</text>
</comment>
<evidence type="ECO:0000313" key="4">
    <source>
        <dbReference type="Proteomes" id="UP000826234"/>
    </source>
</evidence>
<name>A0ABQ7SR57_PHRPL</name>
<keyword evidence="1" id="KW-0732">Signal</keyword>
<keyword evidence="1" id="KW-0272">Extracellular matrix</keyword>
<proteinExistence type="inferred from homology"/>
<dbReference type="Gene3D" id="2.60.40.3210">
    <property type="entry name" value="Zona pellucida, ZP-N domain"/>
    <property type="match status" value="1"/>
</dbReference>
<dbReference type="SMART" id="SM00241">
    <property type="entry name" value="ZP"/>
    <property type="match status" value="1"/>
</dbReference>
<comment type="caution">
    <text evidence="3">The sequence shown here is derived from an EMBL/GenBank/DDBJ whole genome shotgun (WGS) entry which is preliminary data.</text>
</comment>
<feature type="signal peptide" evidence="1">
    <location>
        <begin position="1"/>
        <end position="22"/>
    </location>
</feature>
<feature type="chain" id="PRO_5045007317" description="Zona pellucida sperm-binding protein 3" evidence="1">
    <location>
        <begin position="23"/>
        <end position="218"/>
    </location>
</feature>
<dbReference type="PANTHER" id="PTHR11576:SF2">
    <property type="entry name" value="ZONA PELLUCIDA SPERM-BINDING PROTEIN 3"/>
    <property type="match status" value="1"/>
</dbReference>
<protein>
    <recommendedName>
        <fullName evidence="1">Zona pellucida sperm-binding protein 3</fullName>
    </recommendedName>
</protein>
<dbReference type="Pfam" id="PF23344">
    <property type="entry name" value="ZP-N"/>
    <property type="match status" value="1"/>
</dbReference>
<gene>
    <name evidence="3" type="ORF">JD844_014244</name>
</gene>
<evidence type="ECO:0000259" key="2">
    <source>
        <dbReference type="PROSITE" id="PS51034"/>
    </source>
</evidence>
<evidence type="ECO:0000256" key="1">
    <source>
        <dbReference type="RuleBase" id="RU367066"/>
    </source>
</evidence>
<comment type="similarity">
    <text evidence="1">Belongs to the ZP domain family. ZPC subfamily.</text>
</comment>
<keyword evidence="1" id="KW-0472">Membrane</keyword>
<comment type="domain">
    <text evidence="1">The ZP domain is involved in the polymerization of the ZP proteins to form the zona pellucida.</text>
</comment>
<dbReference type="PANTHER" id="PTHR11576">
    <property type="entry name" value="ZONA PELLUCIDA SPERM-BINDING PROTEIN 3"/>
    <property type="match status" value="1"/>
</dbReference>
<comment type="subcellular location">
    <subcellularLocation>
        <location evidence="1">Zona pellucida</location>
    </subcellularLocation>
    <subcellularLocation>
        <location evidence="1">Cell membrane</location>
        <topology evidence="1">Single-pass type I membrane protein</topology>
    </subcellularLocation>
</comment>
<sequence>MGFSASLAYVLFLCCVVNVVVPHDPWDFAPKNPVVWGPSATTSSSVRQPSGPSLGQSSPWAWLDLSQPRALSSLQPVTVQCREAQVVVSVNRDLFGTGRLIQAADLTLGIPGCQPTSFDAAEDAVIFEVGLHECGNTLQMTLDSLVYSISLYYNPNSGNPVVIRTSPAEVPIECHYPRKDNVSSKVIKPTWVPFSSSISAEQKLTFSLRLMNGRQPFG</sequence>
<dbReference type="PROSITE" id="PS51034">
    <property type="entry name" value="ZP_2"/>
    <property type="match status" value="1"/>
</dbReference>
<dbReference type="Proteomes" id="UP000826234">
    <property type="component" value="Unassembled WGS sequence"/>
</dbReference>
<dbReference type="InterPro" id="IPR001507">
    <property type="entry name" value="ZP_dom"/>
</dbReference>
<reference evidence="3 4" key="1">
    <citation type="journal article" date="2022" name="Gigascience">
        <title>A chromosome-level genome assembly and annotation of the desert horned lizard, Phrynosoma platyrhinos, provides insight into chromosomal rearrangements among reptiles.</title>
        <authorList>
            <person name="Koochekian N."/>
            <person name="Ascanio A."/>
            <person name="Farleigh K."/>
            <person name="Card D.C."/>
            <person name="Schield D.R."/>
            <person name="Castoe T.A."/>
            <person name="Jezkova T."/>
        </authorList>
    </citation>
    <scope>NUCLEOTIDE SEQUENCE [LARGE SCALE GENOMIC DNA]</scope>
    <source>
        <strain evidence="3">NK-2021</strain>
    </source>
</reference>
<keyword evidence="1" id="KW-0964">Secreted</keyword>
<accession>A0ABQ7SR57</accession>
<organism evidence="3 4">
    <name type="scientific">Phrynosoma platyrhinos</name>
    <name type="common">Desert horned lizard</name>
    <dbReference type="NCBI Taxonomy" id="52577"/>
    <lineage>
        <taxon>Eukaryota</taxon>
        <taxon>Metazoa</taxon>
        <taxon>Chordata</taxon>
        <taxon>Craniata</taxon>
        <taxon>Vertebrata</taxon>
        <taxon>Euteleostomi</taxon>
        <taxon>Lepidosauria</taxon>
        <taxon>Squamata</taxon>
        <taxon>Bifurcata</taxon>
        <taxon>Unidentata</taxon>
        <taxon>Episquamata</taxon>
        <taxon>Toxicofera</taxon>
        <taxon>Iguania</taxon>
        <taxon>Phrynosomatidae</taxon>
        <taxon>Phrynosomatinae</taxon>
        <taxon>Phrynosoma</taxon>
    </lineage>
</organism>
<feature type="domain" description="ZP" evidence="2">
    <location>
        <begin position="80"/>
        <end position="218"/>
    </location>
</feature>
<keyword evidence="1" id="KW-1015">Disulfide bond</keyword>